<sequence length="95" mass="11025">MSSKLQEIQAIADTWRQDVCASRRIFKKQVEHEQVKEVGRLSRNMRNNIRKVKNSRQKERKELPVAEIHQIYARKAMATAAADNGEINQGECSSW</sequence>
<dbReference type="Proteomes" id="UP001497444">
    <property type="component" value="Chromosome 1"/>
</dbReference>
<gene>
    <name evidence="1" type="ORF">CSSPJE1EN1_LOCUS492</name>
</gene>
<name>A0ABP0VKX2_9BRYO</name>
<protein>
    <submittedName>
        <fullName evidence="1">Uncharacterized protein</fullName>
    </submittedName>
</protein>
<proteinExistence type="predicted"/>
<accession>A0ABP0VKX2</accession>
<organism evidence="1 2">
    <name type="scientific">Sphagnum jensenii</name>
    <dbReference type="NCBI Taxonomy" id="128206"/>
    <lineage>
        <taxon>Eukaryota</taxon>
        <taxon>Viridiplantae</taxon>
        <taxon>Streptophyta</taxon>
        <taxon>Embryophyta</taxon>
        <taxon>Bryophyta</taxon>
        <taxon>Sphagnophytina</taxon>
        <taxon>Sphagnopsida</taxon>
        <taxon>Sphagnales</taxon>
        <taxon>Sphagnaceae</taxon>
        <taxon>Sphagnum</taxon>
    </lineage>
</organism>
<keyword evidence="2" id="KW-1185">Reference proteome</keyword>
<reference evidence="1 2" key="1">
    <citation type="submission" date="2024-02" db="EMBL/GenBank/DDBJ databases">
        <authorList>
            <consortium name="ELIXIR-Norway"/>
            <consortium name="Elixir Norway"/>
        </authorList>
    </citation>
    <scope>NUCLEOTIDE SEQUENCE [LARGE SCALE GENOMIC DNA]</scope>
</reference>
<evidence type="ECO:0000313" key="2">
    <source>
        <dbReference type="Proteomes" id="UP001497444"/>
    </source>
</evidence>
<evidence type="ECO:0000313" key="1">
    <source>
        <dbReference type="EMBL" id="CAK9255014.1"/>
    </source>
</evidence>
<dbReference type="EMBL" id="OZ020096">
    <property type="protein sequence ID" value="CAK9255014.1"/>
    <property type="molecule type" value="Genomic_DNA"/>
</dbReference>